<dbReference type="Pfam" id="PF11679">
    <property type="entry name" value="DUF3275"/>
    <property type="match status" value="1"/>
</dbReference>
<evidence type="ECO:0000313" key="2">
    <source>
        <dbReference type="EMBL" id="ROR39626.1"/>
    </source>
</evidence>
<dbReference type="RefSeq" id="WP_123676752.1">
    <property type="nucleotide sequence ID" value="NZ_RJVL01000008.1"/>
</dbReference>
<dbReference type="Proteomes" id="UP000271868">
    <property type="component" value="Unassembled WGS sequence"/>
</dbReference>
<feature type="compositionally biased region" description="Acidic residues" evidence="1">
    <location>
        <begin position="138"/>
        <end position="149"/>
    </location>
</feature>
<evidence type="ECO:0000313" key="3">
    <source>
        <dbReference type="Proteomes" id="UP000271868"/>
    </source>
</evidence>
<proteinExistence type="predicted"/>
<comment type="caution">
    <text evidence="2">The sequence shown here is derived from an EMBL/GenBank/DDBJ whole genome shotgun (WGS) entry which is preliminary data.</text>
</comment>
<accession>A0AAX1WT92</accession>
<organism evidence="2 3">
    <name type="scientific">Diaphorobacter nitroreducens</name>
    <dbReference type="NCBI Taxonomy" id="164759"/>
    <lineage>
        <taxon>Bacteria</taxon>
        <taxon>Pseudomonadati</taxon>
        <taxon>Pseudomonadota</taxon>
        <taxon>Betaproteobacteria</taxon>
        <taxon>Burkholderiales</taxon>
        <taxon>Comamonadaceae</taxon>
        <taxon>Diaphorobacter</taxon>
    </lineage>
</organism>
<keyword evidence="3" id="KW-1185">Reference proteome</keyword>
<sequence length="199" mass="22913">MITVKNATLRVKRINGRNGPFCIADLSTDFGEFKVKESLLDQFDEGTYEATVWIDEIYMGQYVAYGKAVTEIRARLRDVQVLTEDQRPVSEEIVEPDPLEEQPQPAPAIQKPPVQEEPRDKRWDKFKKSKEEAAPVQDADESEPANDLFDEETWSAMERAMPVKLDASVDRALLRQQAGMLRQRGYRFDAKQQTWLFTS</sequence>
<feature type="compositionally biased region" description="Low complexity" evidence="1">
    <location>
        <begin position="101"/>
        <end position="113"/>
    </location>
</feature>
<reference evidence="2 3" key="1">
    <citation type="submission" date="2018-11" db="EMBL/GenBank/DDBJ databases">
        <title>Genomic Encyclopedia of Type Strains, Phase IV (KMG-IV): sequencing the most valuable type-strain genomes for metagenomic binning, comparative biology and taxonomic classification.</title>
        <authorList>
            <person name="Goeker M."/>
        </authorList>
    </citation>
    <scope>NUCLEOTIDE SEQUENCE [LARGE SCALE GENOMIC DNA]</scope>
    <source>
        <strain evidence="2 3">DSM 15985</strain>
    </source>
</reference>
<dbReference type="EMBL" id="RJVL01000008">
    <property type="protein sequence ID" value="ROR39626.1"/>
    <property type="molecule type" value="Genomic_DNA"/>
</dbReference>
<protein>
    <submittedName>
        <fullName evidence="2">Uncharacterized protein DUF3275</fullName>
    </submittedName>
</protein>
<feature type="region of interest" description="Disordered" evidence="1">
    <location>
        <begin position="85"/>
        <end position="149"/>
    </location>
</feature>
<feature type="compositionally biased region" description="Basic and acidic residues" evidence="1">
    <location>
        <begin position="114"/>
        <end position="123"/>
    </location>
</feature>
<evidence type="ECO:0000256" key="1">
    <source>
        <dbReference type="SAM" id="MobiDB-lite"/>
    </source>
</evidence>
<name>A0AAX1WT92_9BURK</name>
<dbReference type="AlphaFoldDB" id="A0AAX1WT92"/>
<dbReference type="InterPro" id="IPR021693">
    <property type="entry name" value="DUF3275"/>
</dbReference>
<gene>
    <name evidence="2" type="ORF">EDC60_3121</name>
</gene>